<dbReference type="EMBL" id="GBRH01188280">
    <property type="protein sequence ID" value="JAE09616.1"/>
    <property type="molecule type" value="Transcribed_RNA"/>
</dbReference>
<organism evidence="1">
    <name type="scientific">Arundo donax</name>
    <name type="common">Giant reed</name>
    <name type="synonym">Donax arundinaceus</name>
    <dbReference type="NCBI Taxonomy" id="35708"/>
    <lineage>
        <taxon>Eukaryota</taxon>
        <taxon>Viridiplantae</taxon>
        <taxon>Streptophyta</taxon>
        <taxon>Embryophyta</taxon>
        <taxon>Tracheophyta</taxon>
        <taxon>Spermatophyta</taxon>
        <taxon>Magnoliopsida</taxon>
        <taxon>Liliopsida</taxon>
        <taxon>Poales</taxon>
        <taxon>Poaceae</taxon>
        <taxon>PACMAD clade</taxon>
        <taxon>Arundinoideae</taxon>
        <taxon>Arundineae</taxon>
        <taxon>Arundo</taxon>
    </lineage>
</organism>
<accession>A0A0A9FHQ8</accession>
<reference evidence="1" key="2">
    <citation type="journal article" date="2015" name="Data Brief">
        <title>Shoot transcriptome of the giant reed, Arundo donax.</title>
        <authorList>
            <person name="Barrero R.A."/>
            <person name="Guerrero F.D."/>
            <person name="Moolhuijzen P."/>
            <person name="Goolsby J.A."/>
            <person name="Tidwell J."/>
            <person name="Bellgard S.E."/>
            <person name="Bellgard M.I."/>
        </authorList>
    </citation>
    <scope>NUCLEOTIDE SEQUENCE</scope>
    <source>
        <tissue evidence="1">Shoot tissue taken approximately 20 cm above the soil surface</tissue>
    </source>
</reference>
<dbReference type="AlphaFoldDB" id="A0A0A9FHQ8"/>
<evidence type="ECO:0000313" key="1">
    <source>
        <dbReference type="EMBL" id="JAE09616.1"/>
    </source>
</evidence>
<sequence length="43" mass="4823">MQQTSESKLVSTYFSSLDFGESGSMFWSLGKKTDFSVIILLIL</sequence>
<protein>
    <submittedName>
        <fullName evidence="1">Uncharacterized protein</fullName>
    </submittedName>
</protein>
<reference evidence="1" key="1">
    <citation type="submission" date="2014-09" db="EMBL/GenBank/DDBJ databases">
        <authorList>
            <person name="Magalhaes I.L.F."/>
            <person name="Oliveira U."/>
            <person name="Santos F.R."/>
            <person name="Vidigal T.H.D.A."/>
            <person name="Brescovit A.D."/>
            <person name="Santos A.J."/>
        </authorList>
    </citation>
    <scope>NUCLEOTIDE SEQUENCE</scope>
    <source>
        <tissue evidence="1">Shoot tissue taken approximately 20 cm above the soil surface</tissue>
    </source>
</reference>
<proteinExistence type="predicted"/>
<name>A0A0A9FHQ8_ARUDO</name>